<dbReference type="GO" id="GO:0005102">
    <property type="term" value="F:signaling receptor binding"/>
    <property type="evidence" value="ECO:0007669"/>
    <property type="project" value="TreeGrafter"/>
</dbReference>
<dbReference type="Gene3D" id="1.10.10.10">
    <property type="entry name" value="Winged helix-like DNA-binding domain superfamily/Winged helix DNA-binding domain"/>
    <property type="match status" value="1"/>
</dbReference>
<feature type="compositionally biased region" description="Basic and acidic residues" evidence="11">
    <location>
        <begin position="186"/>
        <end position="205"/>
    </location>
</feature>
<name>A0A136IMW4_9PEZI</name>
<dbReference type="InterPro" id="IPR006785">
    <property type="entry name" value="Pex14_N"/>
</dbReference>
<evidence type="ECO:0000256" key="4">
    <source>
        <dbReference type="ARBA" id="ARBA00023010"/>
    </source>
</evidence>
<feature type="region of interest" description="Disordered" evidence="11">
    <location>
        <begin position="47"/>
        <end position="91"/>
    </location>
</feature>
<evidence type="ECO:0000256" key="11">
    <source>
        <dbReference type="SAM" id="MobiDB-lite"/>
    </source>
</evidence>
<dbReference type="PANTHER" id="PTHR23058:SF0">
    <property type="entry name" value="PEROXISOMAL MEMBRANE PROTEIN PEX14"/>
    <property type="match status" value="1"/>
</dbReference>
<dbReference type="AlphaFoldDB" id="A0A136IMW4"/>
<comment type="subcellular location">
    <subcellularLocation>
        <location evidence="9 10">Peroxisome membrane</location>
    </subcellularLocation>
</comment>
<dbReference type="Proteomes" id="UP000070501">
    <property type="component" value="Unassembled WGS sequence"/>
</dbReference>
<feature type="compositionally biased region" description="Pro residues" evidence="11">
    <location>
        <begin position="67"/>
        <end position="77"/>
    </location>
</feature>
<gene>
    <name evidence="13" type="ORF">Micbo1qcDRAFT_198404</name>
</gene>
<dbReference type="STRING" id="196109.A0A136IMW4"/>
<evidence type="ECO:0000256" key="9">
    <source>
        <dbReference type="ARBA" id="ARBA00046271"/>
    </source>
</evidence>
<comment type="similarity">
    <text evidence="1 10">Belongs to the peroxin-14 family.</text>
</comment>
<keyword evidence="2 10" id="KW-0813">Transport</keyword>
<evidence type="ECO:0000256" key="7">
    <source>
        <dbReference type="ARBA" id="ARBA00029502"/>
    </source>
</evidence>
<keyword evidence="6 10" id="KW-0576">Peroxisome</keyword>
<dbReference type="InterPro" id="IPR025655">
    <property type="entry name" value="PEX14"/>
</dbReference>
<evidence type="ECO:0000256" key="1">
    <source>
        <dbReference type="ARBA" id="ARBA00005443"/>
    </source>
</evidence>
<feature type="compositionally biased region" description="Low complexity" evidence="11">
    <location>
        <begin position="49"/>
        <end position="66"/>
    </location>
</feature>
<dbReference type="InParanoid" id="A0A136IMW4"/>
<evidence type="ECO:0000256" key="5">
    <source>
        <dbReference type="ARBA" id="ARBA00023136"/>
    </source>
</evidence>
<dbReference type="Pfam" id="PF04695">
    <property type="entry name" value="Pex14_N"/>
    <property type="match status" value="1"/>
</dbReference>
<dbReference type="GO" id="GO:1990429">
    <property type="term" value="C:peroxisomal importomer complex"/>
    <property type="evidence" value="ECO:0007669"/>
    <property type="project" value="TreeGrafter"/>
</dbReference>
<evidence type="ECO:0000256" key="2">
    <source>
        <dbReference type="ARBA" id="ARBA00022448"/>
    </source>
</evidence>
<accession>A0A136IMW4</accession>
<sequence>MAIREDIVASAITFLQDPNVVGSSVENKISFLRSKNLTQEEIDASFARSGQSVGAPAPAPSQAVQPYYPPPQYPPQQQPYGSWPQAPPPEPPRRDWRDLFIMATVVGGVSYGLYAITKRYIYPLVAPPTPEKLEQDKATVDEQFEKAFATIEQLSKDTEALKASEQERTEKLDKVLEDLESFIKDTRSASRRQEDETDRLREEMKSLQGLIPKSMTAQKEHSDRRLREISDEVKSLKSLISQRMSAPAPAAAAAPAATAPAVSTSNSTPRPTSATTDASAPITPATAAAPSTPAPKENGVAATPAATQASKADYISSLGGRSSPFGSGMPAGKASIPAWQLAASKGNDATSSSSS</sequence>
<feature type="domain" description="Peroxisome membrane anchor protein Pex14p N-terminal" evidence="12">
    <location>
        <begin position="4"/>
        <end position="48"/>
    </location>
</feature>
<protein>
    <recommendedName>
        <fullName evidence="7 10">Peroxisomal membrane protein PEX14</fullName>
    </recommendedName>
    <alternativeName>
        <fullName evidence="8 10">Peroxin-14</fullName>
    </alternativeName>
</protein>
<proteinExistence type="inferred from homology"/>
<dbReference type="GO" id="GO:0005778">
    <property type="term" value="C:peroxisomal membrane"/>
    <property type="evidence" value="ECO:0007669"/>
    <property type="project" value="UniProtKB-SubCell"/>
</dbReference>
<evidence type="ECO:0000256" key="10">
    <source>
        <dbReference type="RuleBase" id="RU367032"/>
    </source>
</evidence>
<keyword evidence="14" id="KW-1185">Reference proteome</keyword>
<evidence type="ECO:0000313" key="13">
    <source>
        <dbReference type="EMBL" id="KXJ86295.1"/>
    </source>
</evidence>
<feature type="region of interest" description="Disordered" evidence="11">
    <location>
        <begin position="186"/>
        <end position="226"/>
    </location>
</feature>
<dbReference type="OrthoDB" id="5549158at2759"/>
<evidence type="ECO:0000256" key="6">
    <source>
        <dbReference type="ARBA" id="ARBA00023140"/>
    </source>
</evidence>
<keyword evidence="3 10" id="KW-0653">Protein transport</keyword>
<reference evidence="14" key="1">
    <citation type="submission" date="2016-02" db="EMBL/GenBank/DDBJ databases">
        <title>Draft genome sequence of Microdochium bolleyi, a fungal endophyte of beachgrass.</title>
        <authorList>
            <consortium name="DOE Joint Genome Institute"/>
            <person name="David A.S."/>
            <person name="May G."/>
            <person name="Haridas S."/>
            <person name="Lim J."/>
            <person name="Wang M."/>
            <person name="Labutti K."/>
            <person name="Lipzen A."/>
            <person name="Barry K."/>
            <person name="Grigoriev I.V."/>
        </authorList>
    </citation>
    <scope>NUCLEOTIDE SEQUENCE [LARGE SCALE GENOMIC DNA]</scope>
    <source>
        <strain evidence="14">J235TASD1</strain>
    </source>
</reference>
<evidence type="ECO:0000256" key="8">
    <source>
        <dbReference type="ARBA" id="ARBA00029691"/>
    </source>
</evidence>
<dbReference type="EMBL" id="KQ964269">
    <property type="protein sequence ID" value="KXJ86295.1"/>
    <property type="molecule type" value="Genomic_DNA"/>
</dbReference>
<keyword evidence="5 10" id="KW-0472">Membrane</keyword>
<dbReference type="PANTHER" id="PTHR23058">
    <property type="entry name" value="PEROXISOMAL MEMBRANE PROTEIN PEX14"/>
    <property type="match status" value="1"/>
</dbReference>
<dbReference type="InterPro" id="IPR036388">
    <property type="entry name" value="WH-like_DNA-bd_sf"/>
</dbReference>
<feature type="region of interest" description="Disordered" evidence="11">
    <location>
        <begin position="257"/>
        <end position="308"/>
    </location>
</feature>
<comment type="function">
    <text evidence="10">Component of the PEX13-PEX14 docking complex, a translocon channel that specifically mediates the import of peroxisomal cargo proteins bound to PEX5 receptor. The PEX13-PEX14 docking complex forms a large import pore which can be opened to a diameter of about 9 nm. Mechanistically, PEX5 receptor along with cargo proteins associates with the PEX14 subunit of the PEX13-PEX14 docking complex in the cytosol, leading to the insertion of the receptor into the organelle membrane with the concomitant translocation of the cargo into the peroxisome matrix.</text>
</comment>
<organism evidence="13 14">
    <name type="scientific">Microdochium bolleyi</name>
    <dbReference type="NCBI Taxonomy" id="196109"/>
    <lineage>
        <taxon>Eukaryota</taxon>
        <taxon>Fungi</taxon>
        <taxon>Dikarya</taxon>
        <taxon>Ascomycota</taxon>
        <taxon>Pezizomycotina</taxon>
        <taxon>Sordariomycetes</taxon>
        <taxon>Xylariomycetidae</taxon>
        <taxon>Xylariales</taxon>
        <taxon>Microdochiaceae</taxon>
        <taxon>Microdochium</taxon>
    </lineage>
</organism>
<evidence type="ECO:0000256" key="3">
    <source>
        <dbReference type="ARBA" id="ARBA00022927"/>
    </source>
</evidence>
<evidence type="ECO:0000313" key="14">
    <source>
        <dbReference type="Proteomes" id="UP000070501"/>
    </source>
</evidence>
<keyword evidence="4" id="KW-0811">Translocation</keyword>
<dbReference type="GO" id="GO:0016560">
    <property type="term" value="P:protein import into peroxisome matrix, docking"/>
    <property type="evidence" value="ECO:0007669"/>
    <property type="project" value="UniProtKB-UniRule"/>
</dbReference>
<evidence type="ECO:0000259" key="12">
    <source>
        <dbReference type="Pfam" id="PF04695"/>
    </source>
</evidence>